<dbReference type="InterPro" id="IPR005839">
    <property type="entry name" value="Methylthiotransferase"/>
</dbReference>
<name>A0A9D1NN72_9BACT</name>
<evidence type="ECO:0000256" key="9">
    <source>
        <dbReference type="ARBA" id="ARBA00033765"/>
    </source>
</evidence>
<keyword evidence="5 13" id="KW-0949">S-adenosyl-L-methionine</keyword>
<sequence>MPTFAFHTYGCQMNVRESEAAARALLDAGHTPAPSEDAADIVIVNTCSVRGKAEDKALGKLGLLCASKRERPGRVVGVMGCMAQRLGEDLFKRLPRLDFAIGTRCAERVAPAVEAALQGRPTLALRGPHERPDAPSGHVVEGFSAFVTILLGCNRRCTYCIVPDVRGDEWSRPAREVLAEVRALAEQGVREVTLLGQSIMNYGLRTPAFDEADPPSPGGYAIPFPRLLEAVAAIPGIERIRFTSGHPAGVNDELVRLFREEPKLCRHLHLPVQSGSDAVLARMRRGYTREGYLDAVARLRAAVPDLALTTDVIVGFPGETEEDFQATRTLMEAARFDNAFIFKYSPRPGTVSATWDDDVPDEEKARRNQVLLGDQDVRGARINQALVGTVQTVLAEGPSLRNKARWSGRTSGNKIVVFTPPPGLRPGDALDLTITRAAPQTLYAD</sequence>
<dbReference type="SFLD" id="SFLDG01061">
    <property type="entry name" value="methylthiotransferase"/>
    <property type="match status" value="1"/>
</dbReference>
<dbReference type="NCBIfam" id="TIGR00089">
    <property type="entry name" value="MiaB/RimO family radical SAM methylthiotransferase"/>
    <property type="match status" value="1"/>
</dbReference>
<protein>
    <recommendedName>
        <fullName evidence="10 13">tRNA-2-methylthio-N(6)-dimethylallyladenosine synthase</fullName>
        <ecNumber evidence="9 13">2.8.4.3</ecNumber>
    </recommendedName>
    <alternativeName>
        <fullName evidence="12 13">(Dimethylallyl)adenosine tRNA methylthiotransferase MiaB</fullName>
    </alternativeName>
    <alternativeName>
        <fullName evidence="11 13">tRNA-i(6)A37 methylthiotransferase</fullName>
    </alternativeName>
</protein>
<feature type="binding site" evidence="13">
    <location>
        <position position="153"/>
    </location>
    <ligand>
        <name>[4Fe-4S] cluster</name>
        <dbReference type="ChEBI" id="CHEBI:49883"/>
        <label>2</label>
        <note>4Fe-4S-S-AdoMet</note>
    </ligand>
</feature>
<comment type="catalytic activity">
    <reaction evidence="13">
        <text>N(6)-dimethylallyladenosine(37) in tRNA + (sulfur carrier)-SH + AH2 + 2 S-adenosyl-L-methionine = 2-methylsulfanyl-N(6)-dimethylallyladenosine(37) in tRNA + (sulfur carrier)-H + 5'-deoxyadenosine + L-methionine + A + S-adenosyl-L-homocysteine + 2 H(+)</text>
        <dbReference type="Rhea" id="RHEA:37067"/>
        <dbReference type="Rhea" id="RHEA-COMP:10375"/>
        <dbReference type="Rhea" id="RHEA-COMP:10376"/>
        <dbReference type="Rhea" id="RHEA-COMP:14737"/>
        <dbReference type="Rhea" id="RHEA-COMP:14739"/>
        <dbReference type="ChEBI" id="CHEBI:13193"/>
        <dbReference type="ChEBI" id="CHEBI:15378"/>
        <dbReference type="ChEBI" id="CHEBI:17319"/>
        <dbReference type="ChEBI" id="CHEBI:17499"/>
        <dbReference type="ChEBI" id="CHEBI:29917"/>
        <dbReference type="ChEBI" id="CHEBI:57844"/>
        <dbReference type="ChEBI" id="CHEBI:57856"/>
        <dbReference type="ChEBI" id="CHEBI:59789"/>
        <dbReference type="ChEBI" id="CHEBI:64428"/>
        <dbReference type="ChEBI" id="CHEBI:74415"/>
        <dbReference type="ChEBI" id="CHEBI:74417"/>
        <dbReference type="EC" id="2.8.4.3"/>
    </reaction>
</comment>
<dbReference type="Gene3D" id="3.80.30.20">
    <property type="entry name" value="tm_1862 like domain"/>
    <property type="match status" value="1"/>
</dbReference>
<keyword evidence="6 13" id="KW-0479">Metal-binding</keyword>
<evidence type="ECO:0000256" key="5">
    <source>
        <dbReference type="ARBA" id="ARBA00022691"/>
    </source>
</evidence>
<dbReference type="NCBIfam" id="TIGR01574">
    <property type="entry name" value="miaB-methiolase"/>
    <property type="match status" value="1"/>
</dbReference>
<dbReference type="Pfam" id="PF04055">
    <property type="entry name" value="Radical_SAM"/>
    <property type="match status" value="1"/>
</dbReference>
<dbReference type="GO" id="GO:0051539">
    <property type="term" value="F:4 iron, 4 sulfur cluster binding"/>
    <property type="evidence" value="ECO:0007669"/>
    <property type="project" value="UniProtKB-UniRule"/>
</dbReference>
<dbReference type="PANTHER" id="PTHR43020">
    <property type="entry name" value="CDK5 REGULATORY SUBUNIT-ASSOCIATED PROTEIN 1"/>
    <property type="match status" value="1"/>
</dbReference>
<dbReference type="Gene3D" id="3.40.50.12160">
    <property type="entry name" value="Methylthiotransferase, N-terminal domain"/>
    <property type="match status" value="1"/>
</dbReference>
<evidence type="ECO:0000313" key="17">
    <source>
        <dbReference type="EMBL" id="HIV09228.1"/>
    </source>
</evidence>
<evidence type="ECO:0000259" key="14">
    <source>
        <dbReference type="PROSITE" id="PS50926"/>
    </source>
</evidence>
<feature type="domain" description="Radical SAM core" evidence="16">
    <location>
        <begin position="139"/>
        <end position="381"/>
    </location>
</feature>
<feature type="domain" description="TRAM" evidence="14">
    <location>
        <begin position="384"/>
        <end position="445"/>
    </location>
</feature>
<dbReference type="PROSITE" id="PS51918">
    <property type="entry name" value="RADICAL_SAM"/>
    <property type="match status" value="1"/>
</dbReference>
<feature type="domain" description="MTTase N-terminal" evidence="15">
    <location>
        <begin position="2"/>
        <end position="118"/>
    </location>
</feature>
<evidence type="ECO:0000256" key="2">
    <source>
        <dbReference type="ARBA" id="ARBA00022485"/>
    </source>
</evidence>
<dbReference type="SMART" id="SM00729">
    <property type="entry name" value="Elp3"/>
    <property type="match status" value="1"/>
</dbReference>
<evidence type="ECO:0000256" key="12">
    <source>
        <dbReference type="ARBA" id="ARBA00081141"/>
    </source>
</evidence>
<dbReference type="AlphaFoldDB" id="A0A9D1NN72"/>
<keyword evidence="3 13" id="KW-0963">Cytoplasm</keyword>
<comment type="subunit">
    <text evidence="13">Monomer.</text>
</comment>
<keyword evidence="4 13" id="KW-0808">Transferase</keyword>
<evidence type="ECO:0000259" key="15">
    <source>
        <dbReference type="PROSITE" id="PS51449"/>
    </source>
</evidence>
<reference evidence="17" key="1">
    <citation type="submission" date="2020-10" db="EMBL/GenBank/DDBJ databases">
        <authorList>
            <person name="Gilroy R."/>
        </authorList>
    </citation>
    <scope>NUCLEOTIDE SEQUENCE</scope>
    <source>
        <strain evidence="17">35461</strain>
    </source>
</reference>
<accession>A0A9D1NN72</accession>
<dbReference type="InterPro" id="IPR007197">
    <property type="entry name" value="rSAM"/>
</dbReference>
<dbReference type="HAMAP" id="MF_01864">
    <property type="entry name" value="tRNA_metthiotr_MiaB"/>
    <property type="match status" value="1"/>
</dbReference>
<evidence type="ECO:0000256" key="11">
    <source>
        <dbReference type="ARBA" id="ARBA00080698"/>
    </source>
</evidence>
<dbReference type="InterPro" id="IPR058240">
    <property type="entry name" value="rSAM_sf"/>
</dbReference>
<dbReference type="GO" id="GO:0046872">
    <property type="term" value="F:metal ion binding"/>
    <property type="evidence" value="ECO:0007669"/>
    <property type="project" value="UniProtKB-KW"/>
</dbReference>
<dbReference type="CDD" id="cd01335">
    <property type="entry name" value="Radical_SAM"/>
    <property type="match status" value="1"/>
</dbReference>
<dbReference type="SFLD" id="SFLDS00029">
    <property type="entry name" value="Radical_SAM"/>
    <property type="match status" value="1"/>
</dbReference>
<evidence type="ECO:0000259" key="16">
    <source>
        <dbReference type="PROSITE" id="PS51918"/>
    </source>
</evidence>
<dbReference type="FunFam" id="3.80.30.20:FF:000001">
    <property type="entry name" value="tRNA-2-methylthio-N(6)-dimethylallyladenosine synthase 2"/>
    <property type="match status" value="1"/>
</dbReference>
<dbReference type="SFLD" id="SFLDF00273">
    <property type="entry name" value="(dimethylallyl)adenosine_tRNA"/>
    <property type="match status" value="1"/>
</dbReference>
<dbReference type="SFLD" id="SFLDG01082">
    <property type="entry name" value="B12-binding_domain_containing"/>
    <property type="match status" value="1"/>
</dbReference>
<dbReference type="Pfam" id="PF01938">
    <property type="entry name" value="TRAM"/>
    <property type="match status" value="1"/>
</dbReference>
<evidence type="ECO:0000256" key="3">
    <source>
        <dbReference type="ARBA" id="ARBA00022490"/>
    </source>
</evidence>
<dbReference type="SUPFAM" id="SSF102114">
    <property type="entry name" value="Radical SAM enzymes"/>
    <property type="match status" value="1"/>
</dbReference>
<keyword evidence="13" id="KW-0819">tRNA processing</keyword>
<comment type="subcellular location">
    <subcellularLocation>
        <location evidence="13">Cytoplasm</location>
    </subcellularLocation>
</comment>
<evidence type="ECO:0000256" key="8">
    <source>
        <dbReference type="ARBA" id="ARBA00023014"/>
    </source>
</evidence>
<evidence type="ECO:0000256" key="10">
    <source>
        <dbReference type="ARBA" id="ARBA00068570"/>
    </source>
</evidence>
<dbReference type="EC" id="2.8.4.3" evidence="9 13"/>
<evidence type="ECO:0000313" key="18">
    <source>
        <dbReference type="Proteomes" id="UP000886845"/>
    </source>
</evidence>
<evidence type="ECO:0000256" key="6">
    <source>
        <dbReference type="ARBA" id="ARBA00022723"/>
    </source>
</evidence>
<dbReference type="Pfam" id="PF00919">
    <property type="entry name" value="UPF0004"/>
    <property type="match status" value="1"/>
</dbReference>
<feature type="binding site" evidence="13">
    <location>
        <position position="11"/>
    </location>
    <ligand>
        <name>[4Fe-4S] cluster</name>
        <dbReference type="ChEBI" id="CHEBI:49883"/>
        <label>1</label>
    </ligand>
</feature>
<dbReference type="InterPro" id="IPR020612">
    <property type="entry name" value="Methylthiotransferase_CS"/>
</dbReference>
<dbReference type="GO" id="GO:0005829">
    <property type="term" value="C:cytosol"/>
    <property type="evidence" value="ECO:0007669"/>
    <property type="project" value="TreeGrafter"/>
</dbReference>
<evidence type="ECO:0000256" key="4">
    <source>
        <dbReference type="ARBA" id="ARBA00022679"/>
    </source>
</evidence>
<dbReference type="InterPro" id="IPR023404">
    <property type="entry name" value="rSAM_horseshoe"/>
</dbReference>
<keyword evidence="7 13" id="KW-0408">Iron</keyword>
<keyword evidence="2 13" id="KW-0004">4Fe-4S</keyword>
<dbReference type="InterPro" id="IPR038135">
    <property type="entry name" value="Methylthiotransferase_N_sf"/>
</dbReference>
<feature type="binding site" evidence="13">
    <location>
        <position position="47"/>
    </location>
    <ligand>
        <name>[4Fe-4S] cluster</name>
        <dbReference type="ChEBI" id="CHEBI:49883"/>
        <label>1</label>
    </ligand>
</feature>
<organism evidence="17 18">
    <name type="scientific">Candidatus Spyradenecus faecavium</name>
    <dbReference type="NCBI Taxonomy" id="2840947"/>
    <lineage>
        <taxon>Bacteria</taxon>
        <taxon>Pseudomonadati</taxon>
        <taxon>Lentisphaerota</taxon>
        <taxon>Lentisphaeria</taxon>
        <taxon>Lentisphaerales</taxon>
        <taxon>Lentisphaeraceae</taxon>
        <taxon>Lentisphaeraceae incertae sedis</taxon>
        <taxon>Candidatus Spyradenecus</taxon>
    </lineage>
</organism>
<evidence type="ECO:0000256" key="13">
    <source>
        <dbReference type="HAMAP-Rule" id="MF_01864"/>
    </source>
</evidence>
<dbReference type="InterPro" id="IPR006463">
    <property type="entry name" value="MiaB_methiolase"/>
</dbReference>
<reference evidence="17" key="2">
    <citation type="journal article" date="2021" name="PeerJ">
        <title>Extensive microbial diversity within the chicken gut microbiome revealed by metagenomics and culture.</title>
        <authorList>
            <person name="Gilroy R."/>
            <person name="Ravi A."/>
            <person name="Getino M."/>
            <person name="Pursley I."/>
            <person name="Horton D.L."/>
            <person name="Alikhan N.F."/>
            <person name="Baker D."/>
            <person name="Gharbi K."/>
            <person name="Hall N."/>
            <person name="Watson M."/>
            <person name="Adriaenssens E.M."/>
            <person name="Foster-Nyarko E."/>
            <person name="Jarju S."/>
            <person name="Secka A."/>
            <person name="Antonio M."/>
            <person name="Oren A."/>
            <person name="Chaudhuri R.R."/>
            <person name="La Ragione R."/>
            <person name="Hildebrand F."/>
            <person name="Pallen M.J."/>
        </authorList>
    </citation>
    <scope>NUCLEOTIDE SEQUENCE</scope>
    <source>
        <strain evidence="17">35461</strain>
    </source>
</reference>
<feature type="binding site" evidence="13">
    <location>
        <position position="160"/>
    </location>
    <ligand>
        <name>[4Fe-4S] cluster</name>
        <dbReference type="ChEBI" id="CHEBI:49883"/>
        <label>2</label>
        <note>4Fe-4S-S-AdoMet</note>
    </ligand>
</feature>
<dbReference type="Proteomes" id="UP000886845">
    <property type="component" value="Unassembled WGS sequence"/>
</dbReference>
<feature type="binding site" evidence="13">
    <location>
        <position position="81"/>
    </location>
    <ligand>
        <name>[4Fe-4S] cluster</name>
        <dbReference type="ChEBI" id="CHEBI:49883"/>
        <label>1</label>
    </ligand>
</feature>
<feature type="binding site" evidence="13">
    <location>
        <position position="157"/>
    </location>
    <ligand>
        <name>[4Fe-4S] cluster</name>
        <dbReference type="ChEBI" id="CHEBI:49883"/>
        <label>2</label>
        <note>4Fe-4S-S-AdoMet</note>
    </ligand>
</feature>
<dbReference type="EMBL" id="DVOR01000123">
    <property type="protein sequence ID" value="HIV09228.1"/>
    <property type="molecule type" value="Genomic_DNA"/>
</dbReference>
<proteinExistence type="inferred from homology"/>
<comment type="similarity">
    <text evidence="13">Belongs to the methylthiotransferase family. MiaB subfamily.</text>
</comment>
<dbReference type="PANTHER" id="PTHR43020:SF2">
    <property type="entry name" value="MITOCHONDRIAL TRNA METHYLTHIOTRANSFERASE CDK5RAP1"/>
    <property type="match status" value="1"/>
</dbReference>
<dbReference type="PROSITE" id="PS50926">
    <property type="entry name" value="TRAM"/>
    <property type="match status" value="1"/>
</dbReference>
<evidence type="ECO:0000256" key="1">
    <source>
        <dbReference type="ARBA" id="ARBA00003234"/>
    </source>
</evidence>
<dbReference type="GO" id="GO:0035597">
    <property type="term" value="F:tRNA-2-methylthio-N(6)-dimethylallyladenosine(37) synthase activity"/>
    <property type="evidence" value="ECO:0007669"/>
    <property type="project" value="UniProtKB-EC"/>
</dbReference>
<comment type="function">
    <text evidence="1 13">Catalyzes the methylthiolation of N6-(dimethylallyl)adenosine (i(6)A), leading to the formation of 2-methylthio-N6-(dimethylallyl)adenosine (ms(2)i(6)A) at position 37 in tRNAs that read codons beginning with uridine.</text>
</comment>
<dbReference type="InterPro" id="IPR006638">
    <property type="entry name" value="Elp3/MiaA/NifB-like_rSAM"/>
</dbReference>
<dbReference type="PROSITE" id="PS51449">
    <property type="entry name" value="MTTASE_N"/>
    <property type="match status" value="1"/>
</dbReference>
<evidence type="ECO:0000256" key="7">
    <source>
        <dbReference type="ARBA" id="ARBA00023004"/>
    </source>
</evidence>
<comment type="cofactor">
    <cofactor evidence="13">
        <name>[4Fe-4S] cluster</name>
        <dbReference type="ChEBI" id="CHEBI:49883"/>
    </cofactor>
    <text evidence="13">Binds 2 [4Fe-4S] clusters. One cluster is coordinated with 3 cysteines and an exchangeable S-adenosyl-L-methionine.</text>
</comment>
<gene>
    <name evidence="13 17" type="primary">miaB</name>
    <name evidence="17" type="ORF">IAC79_03850</name>
</gene>
<dbReference type="InterPro" id="IPR013848">
    <property type="entry name" value="Methylthiotransferase_N"/>
</dbReference>
<comment type="caution">
    <text evidence="17">The sequence shown here is derived from an EMBL/GenBank/DDBJ whole genome shotgun (WGS) entry which is preliminary data.</text>
</comment>
<dbReference type="InterPro" id="IPR002792">
    <property type="entry name" value="TRAM_dom"/>
</dbReference>
<dbReference type="PROSITE" id="PS01278">
    <property type="entry name" value="MTTASE_RADICAL"/>
    <property type="match status" value="1"/>
</dbReference>
<dbReference type="FunFam" id="3.40.50.12160:FF:000003">
    <property type="entry name" value="CDK5 regulatory subunit-associated protein 1"/>
    <property type="match status" value="1"/>
</dbReference>
<keyword evidence="8 13" id="KW-0411">Iron-sulfur</keyword>